<dbReference type="Pfam" id="PF02944">
    <property type="entry name" value="BESS"/>
    <property type="match status" value="1"/>
</dbReference>
<proteinExistence type="predicted"/>
<keyword evidence="5" id="KW-1185">Reference proteome</keyword>
<dbReference type="InParanoid" id="A0A2J7QVD8"/>
<comment type="subcellular location">
    <subcellularLocation>
        <location evidence="1">Nucleus</location>
    </subcellularLocation>
</comment>
<gene>
    <name evidence="4" type="ORF">B7P43_G02421</name>
</gene>
<feature type="compositionally biased region" description="Polar residues" evidence="2">
    <location>
        <begin position="596"/>
        <end position="606"/>
    </location>
</feature>
<feature type="compositionally biased region" description="Basic and acidic residues" evidence="2">
    <location>
        <begin position="607"/>
        <end position="639"/>
    </location>
</feature>
<evidence type="ECO:0000259" key="3">
    <source>
        <dbReference type="PROSITE" id="PS51031"/>
    </source>
</evidence>
<dbReference type="GO" id="GO:0005634">
    <property type="term" value="C:nucleus"/>
    <property type="evidence" value="ECO:0007669"/>
    <property type="project" value="UniProtKB-SubCell"/>
</dbReference>
<dbReference type="GO" id="GO:0003677">
    <property type="term" value="F:DNA binding"/>
    <property type="evidence" value="ECO:0007669"/>
    <property type="project" value="InterPro"/>
</dbReference>
<feature type="compositionally biased region" description="Polar residues" evidence="2">
    <location>
        <begin position="294"/>
        <end position="313"/>
    </location>
</feature>
<feature type="compositionally biased region" description="Basic and acidic residues" evidence="2">
    <location>
        <begin position="408"/>
        <end position="421"/>
    </location>
</feature>
<dbReference type="OrthoDB" id="6629629at2759"/>
<feature type="compositionally biased region" description="Basic and acidic residues" evidence="2">
    <location>
        <begin position="536"/>
        <end position="552"/>
    </location>
</feature>
<feature type="compositionally biased region" description="Basic and acidic residues" evidence="2">
    <location>
        <begin position="198"/>
        <end position="207"/>
    </location>
</feature>
<feature type="domain" description="BESS" evidence="3">
    <location>
        <begin position="700"/>
        <end position="739"/>
    </location>
</feature>
<feature type="compositionally biased region" description="Basic and acidic residues" evidence="2">
    <location>
        <begin position="152"/>
        <end position="166"/>
    </location>
</feature>
<sequence length="739" mass="83927">MNSTSEKVKGKWKTIRNNFIRIMTKMRMKGCGVNDLKFVDYKSKRRFCNLYFLKSQYTPIASNGHVPAKEKMTSGVVPTDASEGNLLSSQHCFKGPYRGREHITLNNNRAETHNLRDDQSDPRDRKPQISDHSFQGPRHENEISSHPNASDIRPREKILQDEKTDPQDGNLRSSQHTSTGHFHEKEQISSNVSTADMRPTEDKKLEDEQANIPPKENNTSKNDQTDPQHANFRSSQHSSNGHVHEKEQIPSHVSTADMRHREKIHLKDGQNDQHHEMLQTSRHNFKGSRHEEVQMSSHVNTEDNPSTEQLSRTGQKDSKDGRIQTSKLSCSGEETKPTERVKRKKTSSDYVLHISDNSIMSHINHLSLGNHEFAFHARKNDHLPEERNDTWHIQIDSVPEELVISQNDHSEKEPKLGDKLPRRNKGTGNEESSTDPKLPLLARLCRQKEQFKTHASSNNVTSKKRKGFWDIQTDKPDGGVETSQHTAATKKLKTNAEVPTTKTCDPRLDFSVDSTSPRLTCLSFRKGNFLSYETNRDISSKEEKTLKPDLTDSVHGGPESSKFGGSGKECKPGDEVPERTTADVCLEFSNSSALTKLQKHQMNSHASRGEITPEKYKNSRSDQTRGEEVESSELSKLDDVPADTDSSVLLPPNEQQTTSSIDWGTTNQVTWRSYETDVGNAPPEIQRPILKVGEEGHKVRDEDTTFFESLIPHIQGLSPERKMLLRMKTLELIYNFIYN</sequence>
<reference evidence="4 5" key="1">
    <citation type="submission" date="2017-12" db="EMBL/GenBank/DDBJ databases">
        <title>Hemimetabolous genomes reveal molecular basis of termite eusociality.</title>
        <authorList>
            <person name="Harrison M.C."/>
            <person name="Jongepier E."/>
            <person name="Robertson H.M."/>
            <person name="Arning N."/>
            <person name="Bitard-Feildel T."/>
            <person name="Chao H."/>
            <person name="Childers C.P."/>
            <person name="Dinh H."/>
            <person name="Doddapaneni H."/>
            <person name="Dugan S."/>
            <person name="Gowin J."/>
            <person name="Greiner C."/>
            <person name="Han Y."/>
            <person name="Hu H."/>
            <person name="Hughes D.S.T."/>
            <person name="Huylmans A.-K."/>
            <person name="Kemena C."/>
            <person name="Kremer L.P.M."/>
            <person name="Lee S.L."/>
            <person name="Lopez-Ezquerra A."/>
            <person name="Mallet L."/>
            <person name="Monroy-Kuhn J.M."/>
            <person name="Moser A."/>
            <person name="Murali S.C."/>
            <person name="Muzny D.M."/>
            <person name="Otani S."/>
            <person name="Piulachs M.-D."/>
            <person name="Poelchau M."/>
            <person name="Qu J."/>
            <person name="Schaub F."/>
            <person name="Wada-Katsumata A."/>
            <person name="Worley K.C."/>
            <person name="Xie Q."/>
            <person name="Ylla G."/>
            <person name="Poulsen M."/>
            <person name="Gibbs R.A."/>
            <person name="Schal C."/>
            <person name="Richards S."/>
            <person name="Belles X."/>
            <person name="Korb J."/>
            <person name="Bornberg-Bauer E."/>
        </authorList>
    </citation>
    <scope>NUCLEOTIDE SEQUENCE [LARGE SCALE GENOMIC DNA]</scope>
    <source>
        <tissue evidence="4">Whole body</tissue>
    </source>
</reference>
<evidence type="ECO:0000256" key="2">
    <source>
        <dbReference type="SAM" id="MobiDB-lite"/>
    </source>
</evidence>
<evidence type="ECO:0000256" key="1">
    <source>
        <dbReference type="PROSITE-ProRule" id="PRU00371"/>
    </source>
</evidence>
<feature type="compositionally biased region" description="Polar residues" evidence="2">
    <location>
        <begin position="170"/>
        <end position="180"/>
    </location>
</feature>
<evidence type="ECO:0000313" key="5">
    <source>
        <dbReference type="Proteomes" id="UP000235965"/>
    </source>
</evidence>
<feature type="compositionally biased region" description="Basic and acidic residues" evidence="2">
    <location>
        <begin position="110"/>
        <end position="129"/>
    </location>
</feature>
<dbReference type="Proteomes" id="UP000235965">
    <property type="component" value="Unassembled WGS sequence"/>
</dbReference>
<comment type="caution">
    <text evidence="4">The sequence shown here is derived from an EMBL/GenBank/DDBJ whole genome shotgun (WGS) entry which is preliminary data.</text>
</comment>
<organism evidence="4 5">
    <name type="scientific">Cryptotermes secundus</name>
    <dbReference type="NCBI Taxonomy" id="105785"/>
    <lineage>
        <taxon>Eukaryota</taxon>
        <taxon>Metazoa</taxon>
        <taxon>Ecdysozoa</taxon>
        <taxon>Arthropoda</taxon>
        <taxon>Hexapoda</taxon>
        <taxon>Insecta</taxon>
        <taxon>Pterygota</taxon>
        <taxon>Neoptera</taxon>
        <taxon>Polyneoptera</taxon>
        <taxon>Dictyoptera</taxon>
        <taxon>Blattodea</taxon>
        <taxon>Blattoidea</taxon>
        <taxon>Termitoidae</taxon>
        <taxon>Kalotermitidae</taxon>
        <taxon>Cryptotermitinae</taxon>
        <taxon>Cryptotermes</taxon>
    </lineage>
</organism>
<keyword evidence="1" id="KW-0539">Nucleus</keyword>
<feature type="region of interest" description="Disordered" evidence="2">
    <location>
        <begin position="406"/>
        <end position="439"/>
    </location>
</feature>
<dbReference type="AlphaFoldDB" id="A0A2J7QVD8"/>
<accession>A0A2J7QVD8</accession>
<protein>
    <recommendedName>
        <fullName evidence="3">BESS domain-containing protein</fullName>
    </recommendedName>
</protein>
<feature type="region of interest" description="Disordered" evidence="2">
    <location>
        <begin position="282"/>
        <end position="345"/>
    </location>
</feature>
<feature type="compositionally biased region" description="Polar residues" evidence="2">
    <location>
        <begin position="216"/>
        <end position="241"/>
    </location>
</feature>
<name>A0A2J7QVD8_9NEOP</name>
<dbReference type="InterPro" id="IPR004210">
    <property type="entry name" value="BESS_motif"/>
</dbReference>
<feature type="region of interest" description="Disordered" evidence="2">
    <location>
        <begin position="596"/>
        <end position="660"/>
    </location>
</feature>
<feature type="region of interest" description="Disordered" evidence="2">
    <location>
        <begin position="536"/>
        <end position="576"/>
    </location>
</feature>
<dbReference type="PROSITE" id="PS51031">
    <property type="entry name" value="BESS"/>
    <property type="match status" value="1"/>
</dbReference>
<feature type="region of interest" description="Disordered" evidence="2">
    <location>
        <begin position="104"/>
        <end position="254"/>
    </location>
</feature>
<evidence type="ECO:0000313" key="4">
    <source>
        <dbReference type="EMBL" id="PNF32547.1"/>
    </source>
</evidence>
<dbReference type="EMBL" id="NEVH01010476">
    <property type="protein sequence ID" value="PNF32547.1"/>
    <property type="molecule type" value="Genomic_DNA"/>
</dbReference>